<reference evidence="2 3" key="1">
    <citation type="submission" date="2018-05" db="EMBL/GenBank/DDBJ databases">
        <title>Genomic Encyclopedia of Type Strains, Phase IV (KMG-V): Genome sequencing to study the core and pangenomes of soil and plant-associated prokaryotes.</title>
        <authorList>
            <person name="Whitman W."/>
        </authorList>
    </citation>
    <scope>NUCLEOTIDE SEQUENCE [LARGE SCALE GENOMIC DNA]</scope>
    <source>
        <strain evidence="2 3">SCZa-39</strain>
    </source>
</reference>
<gene>
    <name evidence="2" type="ORF">C7402_11896</name>
</gene>
<comment type="caution">
    <text evidence="2">The sequence shown here is derived from an EMBL/GenBank/DDBJ whole genome shotgun (WGS) entry which is preliminary data.</text>
</comment>
<feature type="domain" description="MaoC-like" evidence="1">
    <location>
        <begin position="15"/>
        <end position="124"/>
    </location>
</feature>
<dbReference type="InterPro" id="IPR029069">
    <property type="entry name" value="HotDog_dom_sf"/>
</dbReference>
<dbReference type="CDD" id="cd03450">
    <property type="entry name" value="NodN"/>
    <property type="match status" value="1"/>
</dbReference>
<protein>
    <submittedName>
        <fullName evidence="2">Acyl dehydratase</fullName>
    </submittedName>
</protein>
<dbReference type="PANTHER" id="PTHR42993">
    <property type="entry name" value="MAOC-LIKE DEHYDRATASE DOMAIN-CONTAINING PROTEIN"/>
    <property type="match status" value="1"/>
</dbReference>
<evidence type="ECO:0000259" key="1">
    <source>
        <dbReference type="Pfam" id="PF01575"/>
    </source>
</evidence>
<keyword evidence="3" id="KW-1185">Reference proteome</keyword>
<dbReference type="Pfam" id="PF01575">
    <property type="entry name" value="MaoC_dehydratas"/>
    <property type="match status" value="1"/>
</dbReference>
<dbReference type="SUPFAM" id="SSF54637">
    <property type="entry name" value="Thioesterase/thiol ester dehydrase-isomerase"/>
    <property type="match status" value="1"/>
</dbReference>
<sequence length="154" mass="17226">MSKKAFASIDDLKAFVGQDPVFGAPITIDQSMIDAFAGVTGDHQWIHVDEERAAKESPYGSTIAHGLLSLSLITSWYNELFEYPGREMSLNYGFDKIRFIKPVPVNTKMVGGYQIARVEDVKDRVCRVYWKVSVGEPGADKPAIVGDWIMQMSY</sequence>
<organism evidence="2 3">
    <name type="scientific">Paraburkholderia unamae</name>
    <dbReference type="NCBI Taxonomy" id="219649"/>
    <lineage>
        <taxon>Bacteria</taxon>
        <taxon>Pseudomonadati</taxon>
        <taxon>Pseudomonadota</taxon>
        <taxon>Betaproteobacteria</taxon>
        <taxon>Burkholderiales</taxon>
        <taxon>Burkholderiaceae</taxon>
        <taxon>Paraburkholderia</taxon>
    </lineage>
</organism>
<evidence type="ECO:0000313" key="3">
    <source>
        <dbReference type="Proteomes" id="UP000245712"/>
    </source>
</evidence>
<dbReference type="Gene3D" id="3.10.129.10">
    <property type="entry name" value="Hotdog Thioesterase"/>
    <property type="match status" value="1"/>
</dbReference>
<name>A0ABX5KDH1_9BURK</name>
<dbReference type="InterPro" id="IPR039375">
    <property type="entry name" value="NodN-like"/>
</dbReference>
<dbReference type="InterPro" id="IPR002539">
    <property type="entry name" value="MaoC-like_dom"/>
</dbReference>
<accession>A0ABX5KDH1</accession>
<dbReference type="Proteomes" id="UP000245712">
    <property type="component" value="Unassembled WGS sequence"/>
</dbReference>
<proteinExistence type="predicted"/>
<dbReference type="PANTHER" id="PTHR42993:SF1">
    <property type="entry name" value="MAOC-LIKE DEHYDRATASE DOMAIN-CONTAINING PROTEIN"/>
    <property type="match status" value="1"/>
</dbReference>
<dbReference type="RefSeq" id="WP_112173944.1">
    <property type="nucleotide sequence ID" value="NZ_QEOB01000018.1"/>
</dbReference>
<evidence type="ECO:0000313" key="2">
    <source>
        <dbReference type="EMBL" id="PVX75164.1"/>
    </source>
</evidence>
<dbReference type="EMBL" id="QEOB01000018">
    <property type="protein sequence ID" value="PVX75164.1"/>
    <property type="molecule type" value="Genomic_DNA"/>
</dbReference>